<comment type="caution">
    <text evidence="3">The sequence shown here is derived from an EMBL/GenBank/DDBJ whole genome shotgun (WGS) entry which is preliminary data.</text>
</comment>
<protein>
    <recommendedName>
        <fullName evidence="4">Hymenoptaecin</fullName>
    </recommendedName>
</protein>
<reference evidence="3" key="1">
    <citation type="journal article" date="2018" name="Genome Res.">
        <title>The genomic architecture and molecular evolution of ant odorant receptors.</title>
        <authorList>
            <person name="McKenzie S.K."/>
            <person name="Kronauer D.J.C."/>
        </authorList>
    </citation>
    <scope>NUCLEOTIDE SEQUENCE [LARGE SCALE GENOMIC DNA]</scope>
    <source>
        <strain evidence="3">Clonal line C1</strain>
    </source>
</reference>
<reference evidence="3" key="2">
    <citation type="submission" date="2018-07" db="EMBL/GenBank/DDBJ databases">
        <authorList>
            <person name="Mckenzie S.K."/>
            <person name="Kronauer D.J.C."/>
        </authorList>
    </citation>
    <scope>NUCLEOTIDE SEQUENCE</scope>
    <source>
        <strain evidence="3">Clonal line C1</strain>
    </source>
</reference>
<dbReference type="EMBL" id="QOIP01000006">
    <property type="protein sequence ID" value="RLU21925.1"/>
    <property type="molecule type" value="Genomic_DNA"/>
</dbReference>
<keyword evidence="2" id="KW-0732">Signal</keyword>
<gene>
    <name evidence="3" type="ORF">DMN91_006304</name>
</gene>
<sequence length="821" mass="89285">MKVLVFLLALSCAIVYSSASLPLPKQSTSPALLSNLRSSHQAELKLEEPSEDSINFHGTQPLDDPQPTWDFNTNANIPGGFRFRREAQNRGSINFQATQPLSGPQRQPTWDLNANANVFNNGRTTADVYGGLGKTPGQPVQPHFGIQAERKFGNNGFIRGHTQFQPNPRGHGLSPSVGVTGGFRFRREAQNRGSVTFEATQPLSGPQRQPTWDLNANANVFNNGRTTADVYGGLGKAPGQPVQPHFGIQAERKFGNDGFIRGHTQFQPNPRGHGLSPSVGVTGGFRFRREAQNEHNRGSVTFEATQPLSGPQRQPTWDLNANANVFNNGRTTADVYGGLGKAPGQPVQPHFGIQAERKFGNDGFIRGHTQFQPNPRGHGLSPSVGVTGGFRFRREAQNEHNRGSVTFEATQPLSGPQRQPTWDLNANANVFNNGRTTADVYGGLGKAPGQPVQPHFGIQAERKFGNDGFIRGHTQFQPNPRGHGLSPSVGVTGGFRFRREAQNRGSVTFEATQPLSGPQRQPTWDLNANANVFNNGRTTADVYGGLGKAPGQPVQPHFGIQAERKFGNDGFIRGHTQFQPNPQGHGLSPSVGVTGGFRFRREAQNEHNRGSVTFEATQPLSGPQRQPTWDLNANANVFNNGRTTADVYGGLGKTPGQPVQPHFGIQAERKFGNNGFIRGHTQFQPNPRGHGLSPSVGVTGGFRFRREAQNRGSINFQATQPLSGPQRQPTWDLNANANVFNNGRTTADVYGGLGKAPGQPVQPHFGIQAERKFGNDGFIRGHTQFQPNPQGHGLSPSVGITGGFRFRREADFDETELTEKY</sequence>
<feature type="compositionally biased region" description="Polar residues" evidence="1">
    <location>
        <begin position="298"/>
        <end position="314"/>
    </location>
</feature>
<feature type="chain" id="PRO_5017981096" description="Hymenoptaecin" evidence="2">
    <location>
        <begin position="20"/>
        <end position="821"/>
    </location>
</feature>
<feature type="signal peptide" evidence="2">
    <location>
        <begin position="1"/>
        <end position="19"/>
    </location>
</feature>
<proteinExistence type="predicted"/>
<evidence type="ECO:0008006" key="4">
    <source>
        <dbReference type="Google" id="ProtNLM"/>
    </source>
</evidence>
<evidence type="ECO:0000313" key="3">
    <source>
        <dbReference type="EMBL" id="RLU21925.1"/>
    </source>
</evidence>
<evidence type="ECO:0000256" key="2">
    <source>
        <dbReference type="SAM" id="SignalP"/>
    </source>
</evidence>
<dbReference type="OrthoDB" id="7647635at2759"/>
<dbReference type="Proteomes" id="UP000279307">
    <property type="component" value="Chromosome 6"/>
</dbReference>
<feature type="region of interest" description="Disordered" evidence="1">
    <location>
        <begin position="293"/>
        <end position="314"/>
    </location>
</feature>
<evidence type="ECO:0000256" key="1">
    <source>
        <dbReference type="SAM" id="MobiDB-lite"/>
    </source>
</evidence>
<accession>A0A3L8DNA6</accession>
<dbReference type="AlphaFoldDB" id="A0A3L8DNA6"/>
<organism evidence="3">
    <name type="scientific">Ooceraea biroi</name>
    <name type="common">Clonal raider ant</name>
    <name type="synonym">Cerapachys biroi</name>
    <dbReference type="NCBI Taxonomy" id="2015173"/>
    <lineage>
        <taxon>Eukaryota</taxon>
        <taxon>Metazoa</taxon>
        <taxon>Ecdysozoa</taxon>
        <taxon>Arthropoda</taxon>
        <taxon>Hexapoda</taxon>
        <taxon>Insecta</taxon>
        <taxon>Pterygota</taxon>
        <taxon>Neoptera</taxon>
        <taxon>Endopterygota</taxon>
        <taxon>Hymenoptera</taxon>
        <taxon>Apocrita</taxon>
        <taxon>Aculeata</taxon>
        <taxon>Formicoidea</taxon>
        <taxon>Formicidae</taxon>
        <taxon>Dorylinae</taxon>
        <taxon>Ooceraea</taxon>
    </lineage>
</organism>
<name>A0A3L8DNA6_OOCBI</name>